<dbReference type="GO" id="GO:0005886">
    <property type="term" value="C:plasma membrane"/>
    <property type="evidence" value="ECO:0007669"/>
    <property type="project" value="UniProtKB-SubCell"/>
</dbReference>
<sequence>MHDYPLLNVFWTMAELFLCILWFFLLFKVINDIFRSHDMGGWAKAGWVILVILLPLLGVLVYVIARGQSMGRRDVEQARQQEAAVRDYIRDAAGGRPGTADAGAGGAGDAGAGHLAKLSELRDHGVITDEEFRRAKDRLPAA</sequence>
<dbReference type="InterPro" id="IPR018649">
    <property type="entry name" value="SHOCT"/>
</dbReference>
<evidence type="ECO:0000256" key="2">
    <source>
        <dbReference type="ARBA" id="ARBA00022475"/>
    </source>
</evidence>
<dbReference type="RefSeq" id="WP_209338310.1">
    <property type="nucleotide sequence ID" value="NZ_JAGIQL010000006.1"/>
</dbReference>
<protein>
    <submittedName>
        <fullName evidence="9">SHOCT domain-containing protein</fullName>
    </submittedName>
</protein>
<keyword evidence="4 6" id="KW-1133">Transmembrane helix</keyword>
<keyword evidence="2" id="KW-1003">Cell membrane</keyword>
<evidence type="ECO:0000313" key="10">
    <source>
        <dbReference type="Proteomes" id="UP000670475"/>
    </source>
</evidence>
<evidence type="ECO:0000313" key="9">
    <source>
        <dbReference type="EMBL" id="MBP0456533.1"/>
    </source>
</evidence>
<evidence type="ECO:0000256" key="3">
    <source>
        <dbReference type="ARBA" id="ARBA00022692"/>
    </source>
</evidence>
<accession>A0A940RVX9</accession>
<evidence type="ECO:0000259" key="8">
    <source>
        <dbReference type="Pfam" id="PF13396"/>
    </source>
</evidence>
<gene>
    <name evidence="9" type="ORF">JFN87_03320</name>
</gene>
<evidence type="ECO:0000256" key="1">
    <source>
        <dbReference type="ARBA" id="ARBA00004651"/>
    </source>
</evidence>
<dbReference type="InterPro" id="IPR027379">
    <property type="entry name" value="CLS_N"/>
</dbReference>
<dbReference type="Pfam" id="PF13396">
    <property type="entry name" value="PLDc_N"/>
    <property type="match status" value="1"/>
</dbReference>
<proteinExistence type="predicted"/>
<feature type="domain" description="Cardiolipin synthase N-terminal" evidence="8">
    <location>
        <begin position="20"/>
        <end position="66"/>
    </location>
</feature>
<organism evidence="9 10">
    <name type="scientific">Streptomyces montanisoli</name>
    <dbReference type="NCBI Taxonomy" id="2798581"/>
    <lineage>
        <taxon>Bacteria</taxon>
        <taxon>Bacillati</taxon>
        <taxon>Actinomycetota</taxon>
        <taxon>Actinomycetes</taxon>
        <taxon>Kitasatosporales</taxon>
        <taxon>Streptomycetaceae</taxon>
        <taxon>Streptomyces</taxon>
    </lineage>
</organism>
<dbReference type="EMBL" id="JAGIQL010000006">
    <property type="protein sequence ID" value="MBP0456533.1"/>
    <property type="molecule type" value="Genomic_DNA"/>
</dbReference>
<dbReference type="AlphaFoldDB" id="A0A940RVX9"/>
<feature type="domain" description="SHOCT" evidence="7">
    <location>
        <begin position="115"/>
        <end position="139"/>
    </location>
</feature>
<evidence type="ECO:0000256" key="4">
    <source>
        <dbReference type="ARBA" id="ARBA00022989"/>
    </source>
</evidence>
<comment type="caution">
    <text evidence="9">The sequence shown here is derived from an EMBL/GenBank/DDBJ whole genome shotgun (WGS) entry which is preliminary data.</text>
</comment>
<evidence type="ECO:0000259" key="7">
    <source>
        <dbReference type="Pfam" id="PF09851"/>
    </source>
</evidence>
<dbReference type="Proteomes" id="UP000670475">
    <property type="component" value="Unassembled WGS sequence"/>
</dbReference>
<keyword evidence="10" id="KW-1185">Reference proteome</keyword>
<evidence type="ECO:0000256" key="5">
    <source>
        <dbReference type="ARBA" id="ARBA00023136"/>
    </source>
</evidence>
<dbReference type="Pfam" id="PF09851">
    <property type="entry name" value="SHOCT"/>
    <property type="match status" value="1"/>
</dbReference>
<evidence type="ECO:0000256" key="6">
    <source>
        <dbReference type="SAM" id="Phobius"/>
    </source>
</evidence>
<feature type="transmembrane region" description="Helical" evidence="6">
    <location>
        <begin position="45"/>
        <end position="65"/>
    </location>
</feature>
<comment type="subcellular location">
    <subcellularLocation>
        <location evidence="1">Cell membrane</location>
        <topology evidence="1">Multi-pass membrane protein</topology>
    </subcellularLocation>
</comment>
<reference evidence="9" key="1">
    <citation type="submission" date="2021-03" db="EMBL/GenBank/DDBJ databases">
        <title>Whole genome sequence of Streptomyces bomunensis MMS17-BM035.</title>
        <authorList>
            <person name="Lee J.H."/>
        </authorList>
    </citation>
    <scope>NUCLEOTIDE SEQUENCE</scope>
    <source>
        <strain evidence="9">MMS17-BM035</strain>
    </source>
</reference>
<keyword evidence="3 6" id="KW-0812">Transmembrane</keyword>
<name>A0A940RVX9_9ACTN</name>
<keyword evidence="5 6" id="KW-0472">Membrane</keyword>
<feature type="transmembrane region" description="Helical" evidence="6">
    <location>
        <begin position="7"/>
        <end position="25"/>
    </location>
</feature>